<dbReference type="InterPro" id="IPR050330">
    <property type="entry name" value="Bact_OuterMem_StrucFunc"/>
</dbReference>
<dbReference type="InterPro" id="IPR036737">
    <property type="entry name" value="OmpA-like_sf"/>
</dbReference>
<evidence type="ECO:0000256" key="4">
    <source>
        <dbReference type="ARBA" id="ARBA00023139"/>
    </source>
</evidence>
<keyword evidence="3 8" id="KW-0472">Membrane</keyword>
<evidence type="ECO:0000259" key="10">
    <source>
        <dbReference type="PROSITE" id="PS51123"/>
    </source>
</evidence>
<accession>A0ABT1G532</accession>
<dbReference type="PRINTS" id="PR01021">
    <property type="entry name" value="OMPADOMAIN"/>
</dbReference>
<dbReference type="PROSITE" id="PS51257">
    <property type="entry name" value="PROKAR_LIPOPROTEIN"/>
    <property type="match status" value="1"/>
</dbReference>
<dbReference type="InterPro" id="IPR006664">
    <property type="entry name" value="OMP_bac"/>
</dbReference>
<comment type="subcellular location">
    <subcellularLocation>
        <location evidence="8">Cell outer membrane</location>
        <topology evidence="8">Lipid-anchor</topology>
    </subcellularLocation>
</comment>
<evidence type="ECO:0000256" key="3">
    <source>
        <dbReference type="ARBA" id="ARBA00023136"/>
    </source>
</evidence>
<dbReference type="PROSITE" id="PS51123">
    <property type="entry name" value="OMPA_2"/>
    <property type="match status" value="1"/>
</dbReference>
<evidence type="ECO:0000256" key="7">
    <source>
        <dbReference type="ARBA" id="ARBA00023306"/>
    </source>
</evidence>
<organism evidence="11 12">
    <name type="scientific">Natronospira proteinivora</name>
    <dbReference type="NCBI Taxonomy" id="1807133"/>
    <lineage>
        <taxon>Bacteria</taxon>
        <taxon>Pseudomonadati</taxon>
        <taxon>Pseudomonadota</taxon>
        <taxon>Gammaproteobacteria</taxon>
        <taxon>Natronospirales</taxon>
        <taxon>Natronospiraceae</taxon>
        <taxon>Natronospira</taxon>
    </lineage>
</organism>
<feature type="compositionally biased region" description="Acidic residues" evidence="9">
    <location>
        <begin position="32"/>
        <end position="41"/>
    </location>
</feature>
<gene>
    <name evidence="8" type="primary">pal</name>
    <name evidence="11" type="ORF">J2T60_000368</name>
</gene>
<keyword evidence="5 8" id="KW-0998">Cell outer membrane</keyword>
<keyword evidence="1 8" id="KW-0132">Cell division</keyword>
<evidence type="ECO:0000256" key="9">
    <source>
        <dbReference type="SAM" id="MobiDB-lite"/>
    </source>
</evidence>
<dbReference type="NCBIfam" id="TIGR02802">
    <property type="entry name" value="Pal_lipo"/>
    <property type="match status" value="1"/>
</dbReference>
<keyword evidence="2 8" id="KW-0732">Signal</keyword>
<dbReference type="HAMAP" id="MF_02204">
    <property type="entry name" value="Pal"/>
    <property type="match status" value="1"/>
</dbReference>
<dbReference type="Gene3D" id="3.30.1330.60">
    <property type="entry name" value="OmpA-like domain"/>
    <property type="match status" value="1"/>
</dbReference>
<name>A0ABT1G532_9GAMM</name>
<proteinExistence type="inferred from homology"/>
<dbReference type="Proteomes" id="UP001523550">
    <property type="component" value="Unassembled WGS sequence"/>
</dbReference>
<keyword evidence="7 8" id="KW-0131">Cell cycle</keyword>
<comment type="similarity">
    <text evidence="8">Belongs to the Pal lipoprotein family.</text>
</comment>
<evidence type="ECO:0000256" key="2">
    <source>
        <dbReference type="ARBA" id="ARBA00022729"/>
    </source>
</evidence>
<reference evidence="11 12" key="1">
    <citation type="submission" date="2022-03" db="EMBL/GenBank/DDBJ databases">
        <title>Genomic Encyclopedia of Type Strains, Phase III (KMG-III): the genomes of soil and plant-associated and newly described type strains.</title>
        <authorList>
            <person name="Whitman W."/>
        </authorList>
    </citation>
    <scope>NUCLEOTIDE SEQUENCE [LARGE SCALE GENOMIC DNA]</scope>
    <source>
        <strain evidence="11 12">BSker1</strain>
    </source>
</reference>
<sequence length="183" mass="21516">MMANELKSVFRNGLAIACLAFLLGACGTTEVTEDDDWEDDERQTRDTRDDADLDGLRDDEWGEFRELDDPDSPLSERIVYFDFDQYDVKDDYRDLVREHARYLRDRDELRVRLEGHTDERGSREYNVGLGDRRAQAVKRMLVLHGVSEDQIRTVSYGEERPAVDESNEEAWAQNRRVELDYMR</sequence>
<dbReference type="CDD" id="cd07185">
    <property type="entry name" value="OmpA_C-like"/>
    <property type="match status" value="1"/>
</dbReference>
<dbReference type="EMBL" id="JALJYF010000001">
    <property type="protein sequence ID" value="MCP1726403.1"/>
    <property type="molecule type" value="Genomic_DNA"/>
</dbReference>
<keyword evidence="4 8" id="KW-0564">Palmitate</keyword>
<protein>
    <recommendedName>
        <fullName evidence="8">Peptidoglycan-associated lipoprotein</fullName>
        <shortName evidence="8">PAL</shortName>
    </recommendedName>
</protein>
<keyword evidence="6 8" id="KW-0449">Lipoprotein</keyword>
<evidence type="ECO:0000256" key="1">
    <source>
        <dbReference type="ARBA" id="ARBA00022618"/>
    </source>
</evidence>
<dbReference type="PANTHER" id="PTHR30329">
    <property type="entry name" value="STATOR ELEMENT OF FLAGELLAR MOTOR COMPLEX"/>
    <property type="match status" value="1"/>
</dbReference>
<dbReference type="PANTHER" id="PTHR30329:SF21">
    <property type="entry name" value="LIPOPROTEIN YIAD-RELATED"/>
    <property type="match status" value="1"/>
</dbReference>
<evidence type="ECO:0000256" key="6">
    <source>
        <dbReference type="ARBA" id="ARBA00023288"/>
    </source>
</evidence>
<dbReference type="InterPro" id="IPR039001">
    <property type="entry name" value="Pal"/>
</dbReference>
<evidence type="ECO:0000256" key="8">
    <source>
        <dbReference type="HAMAP-Rule" id="MF_02204"/>
    </source>
</evidence>
<dbReference type="SUPFAM" id="SSF103088">
    <property type="entry name" value="OmpA-like"/>
    <property type="match status" value="1"/>
</dbReference>
<dbReference type="InterPro" id="IPR014169">
    <property type="entry name" value="Pal_lipo_C"/>
</dbReference>
<comment type="subunit">
    <text evidence="8">The Tol-Pal system is composed of five core proteins: the inner membrane proteins TolA, TolQ and TolR, the periplasmic protein TolB and the outer membrane protein Pal. They form a network linking the inner and outer membranes and the peptidoglycan layer.</text>
</comment>
<feature type="compositionally biased region" description="Basic and acidic residues" evidence="9">
    <location>
        <begin position="42"/>
        <end position="54"/>
    </location>
</feature>
<dbReference type="Pfam" id="PF00691">
    <property type="entry name" value="OmpA"/>
    <property type="match status" value="1"/>
</dbReference>
<dbReference type="InterPro" id="IPR006665">
    <property type="entry name" value="OmpA-like"/>
</dbReference>
<feature type="domain" description="OmpA-like" evidence="10">
    <location>
        <begin position="68"/>
        <end position="183"/>
    </location>
</feature>
<feature type="region of interest" description="Disordered" evidence="9">
    <location>
        <begin position="32"/>
        <end position="54"/>
    </location>
</feature>
<evidence type="ECO:0000313" key="12">
    <source>
        <dbReference type="Proteomes" id="UP001523550"/>
    </source>
</evidence>
<evidence type="ECO:0000313" key="11">
    <source>
        <dbReference type="EMBL" id="MCP1726403.1"/>
    </source>
</evidence>
<comment type="function">
    <text evidence="8">Part of the Tol-Pal system, which plays a role in outer membrane invagination during cell division and is important for maintaining outer membrane integrity.</text>
</comment>
<comment type="caution">
    <text evidence="11">The sequence shown here is derived from an EMBL/GenBank/DDBJ whole genome shotgun (WGS) entry which is preliminary data.</text>
</comment>
<evidence type="ECO:0000256" key="5">
    <source>
        <dbReference type="ARBA" id="ARBA00023237"/>
    </source>
</evidence>
<keyword evidence="12" id="KW-1185">Reference proteome</keyword>